<protein>
    <submittedName>
        <fullName evidence="2">Uncharacterized protein</fullName>
    </submittedName>
</protein>
<reference evidence="2" key="1">
    <citation type="submission" date="2023-05" db="EMBL/GenBank/DDBJ databases">
        <title>Nepenthes gracilis genome sequencing.</title>
        <authorList>
            <person name="Fukushima K."/>
        </authorList>
    </citation>
    <scope>NUCLEOTIDE SEQUENCE</scope>
    <source>
        <strain evidence="2">SING2019-196</strain>
    </source>
</reference>
<comment type="caution">
    <text evidence="2">The sequence shown here is derived from an EMBL/GenBank/DDBJ whole genome shotgun (WGS) entry which is preliminary data.</text>
</comment>
<dbReference type="EMBL" id="BSYO01000008">
    <property type="protein sequence ID" value="GMH08075.1"/>
    <property type="molecule type" value="Genomic_DNA"/>
</dbReference>
<proteinExistence type="predicted"/>
<sequence length="68" mass="7915">MKEEEREPKRKNASHSEAELLPSLEENHEIEEHYMNVNVETCLVLRSTTDFQTVNGSHLLSLLSYNEN</sequence>
<accession>A0AAD3SBB8</accession>
<evidence type="ECO:0000313" key="2">
    <source>
        <dbReference type="EMBL" id="GMH08075.1"/>
    </source>
</evidence>
<organism evidence="2 3">
    <name type="scientific">Nepenthes gracilis</name>
    <name type="common">Slender pitcher plant</name>
    <dbReference type="NCBI Taxonomy" id="150966"/>
    <lineage>
        <taxon>Eukaryota</taxon>
        <taxon>Viridiplantae</taxon>
        <taxon>Streptophyta</taxon>
        <taxon>Embryophyta</taxon>
        <taxon>Tracheophyta</taxon>
        <taxon>Spermatophyta</taxon>
        <taxon>Magnoliopsida</taxon>
        <taxon>eudicotyledons</taxon>
        <taxon>Gunneridae</taxon>
        <taxon>Pentapetalae</taxon>
        <taxon>Caryophyllales</taxon>
        <taxon>Nepenthaceae</taxon>
        <taxon>Nepenthes</taxon>
    </lineage>
</organism>
<evidence type="ECO:0000313" key="3">
    <source>
        <dbReference type="Proteomes" id="UP001279734"/>
    </source>
</evidence>
<evidence type="ECO:0000256" key="1">
    <source>
        <dbReference type="SAM" id="MobiDB-lite"/>
    </source>
</evidence>
<dbReference type="Proteomes" id="UP001279734">
    <property type="component" value="Unassembled WGS sequence"/>
</dbReference>
<gene>
    <name evidence="2" type="ORF">Nepgr_009915</name>
</gene>
<feature type="region of interest" description="Disordered" evidence="1">
    <location>
        <begin position="1"/>
        <end position="27"/>
    </location>
</feature>
<feature type="compositionally biased region" description="Basic and acidic residues" evidence="1">
    <location>
        <begin position="1"/>
        <end position="18"/>
    </location>
</feature>
<dbReference type="AlphaFoldDB" id="A0AAD3SBB8"/>
<name>A0AAD3SBB8_NEPGR</name>
<keyword evidence="3" id="KW-1185">Reference proteome</keyword>